<evidence type="ECO:0000313" key="11">
    <source>
        <dbReference type="EMBL" id="ACO61618.1"/>
    </source>
</evidence>
<feature type="repeat" description="ANK" evidence="9">
    <location>
        <begin position="68"/>
        <end position="100"/>
    </location>
</feature>
<evidence type="ECO:0000256" key="10">
    <source>
        <dbReference type="SAM" id="MobiDB-lite"/>
    </source>
</evidence>
<dbReference type="Proteomes" id="UP000002009">
    <property type="component" value="Chromosome 3"/>
</dbReference>
<evidence type="ECO:0000256" key="8">
    <source>
        <dbReference type="ARBA" id="ARBA00030802"/>
    </source>
</evidence>
<dbReference type="InterPro" id="IPR036770">
    <property type="entry name" value="Ankyrin_rpt-contain_sf"/>
</dbReference>
<feature type="repeat" description="ANK" evidence="9">
    <location>
        <begin position="101"/>
        <end position="135"/>
    </location>
</feature>
<keyword evidence="12" id="KW-1185">Reference proteome</keyword>
<gene>
    <name evidence="11" type="ORF">MICPUN_56643</name>
</gene>
<name>C1E0U8_MICCC</name>
<evidence type="ECO:0000256" key="1">
    <source>
        <dbReference type="ARBA" id="ARBA00004123"/>
    </source>
</evidence>
<dbReference type="InterPro" id="IPR002110">
    <property type="entry name" value="Ankyrin_rpt"/>
</dbReference>
<dbReference type="PROSITE" id="PS50088">
    <property type="entry name" value="ANK_REPEAT"/>
    <property type="match status" value="2"/>
</dbReference>
<dbReference type="GeneID" id="8241997"/>
<feature type="region of interest" description="Disordered" evidence="10">
    <location>
        <begin position="1"/>
        <end position="23"/>
    </location>
</feature>
<evidence type="ECO:0000256" key="9">
    <source>
        <dbReference type="PROSITE-ProRule" id="PRU00023"/>
    </source>
</evidence>
<dbReference type="InParanoid" id="C1E0U8"/>
<reference evidence="11 12" key="1">
    <citation type="journal article" date="2009" name="Science">
        <title>Green evolution and dynamic adaptations revealed by genomes of the marine picoeukaryotes Micromonas.</title>
        <authorList>
            <person name="Worden A.Z."/>
            <person name="Lee J.H."/>
            <person name="Mock T."/>
            <person name="Rouze P."/>
            <person name="Simmons M.P."/>
            <person name="Aerts A.L."/>
            <person name="Allen A.E."/>
            <person name="Cuvelier M.L."/>
            <person name="Derelle E."/>
            <person name="Everett M.V."/>
            <person name="Foulon E."/>
            <person name="Grimwood J."/>
            <person name="Gundlach H."/>
            <person name="Henrissat B."/>
            <person name="Napoli C."/>
            <person name="McDonald S.M."/>
            <person name="Parker M.S."/>
            <person name="Rombauts S."/>
            <person name="Salamov A."/>
            <person name="Von Dassow P."/>
            <person name="Badger J.H."/>
            <person name="Coutinho P.M."/>
            <person name="Demir E."/>
            <person name="Dubchak I."/>
            <person name="Gentemann C."/>
            <person name="Eikrem W."/>
            <person name="Gready J.E."/>
            <person name="John U."/>
            <person name="Lanier W."/>
            <person name="Lindquist E.A."/>
            <person name="Lucas S."/>
            <person name="Mayer K.F."/>
            <person name="Moreau H."/>
            <person name="Not F."/>
            <person name="Otillar R."/>
            <person name="Panaud O."/>
            <person name="Pangilinan J."/>
            <person name="Paulsen I."/>
            <person name="Piegu B."/>
            <person name="Poliakov A."/>
            <person name="Robbens S."/>
            <person name="Schmutz J."/>
            <person name="Toulza E."/>
            <person name="Wyss T."/>
            <person name="Zelensky A."/>
            <person name="Zhou K."/>
            <person name="Armbrust E.V."/>
            <person name="Bhattacharya D."/>
            <person name="Goodenough U.W."/>
            <person name="Van de Peer Y."/>
            <person name="Grigoriev I.V."/>
        </authorList>
    </citation>
    <scope>NUCLEOTIDE SEQUENCE [LARGE SCALE GENOMIC DNA]</scope>
    <source>
        <strain evidence="12">RCC299 / NOUM17</strain>
    </source>
</reference>
<dbReference type="eggNOG" id="KOG0504">
    <property type="taxonomic scope" value="Eukaryota"/>
</dbReference>
<dbReference type="KEGG" id="mis:MICPUN_56643"/>
<dbReference type="STRING" id="296587.C1E0U8"/>
<dbReference type="PANTHER" id="PTHR15263">
    <property type="entry name" value="I-KAPPA-B-LIKE PROTEIN IKBL"/>
    <property type="match status" value="1"/>
</dbReference>
<evidence type="ECO:0000256" key="7">
    <source>
        <dbReference type="ARBA" id="ARBA00030621"/>
    </source>
</evidence>
<feature type="compositionally biased region" description="Basic and acidic residues" evidence="10">
    <location>
        <begin position="146"/>
        <end position="163"/>
    </location>
</feature>
<dbReference type="EMBL" id="CP001324">
    <property type="protein sequence ID" value="ACO61618.1"/>
    <property type="molecule type" value="Genomic_DNA"/>
</dbReference>
<dbReference type="SUPFAM" id="SSF48403">
    <property type="entry name" value="Ankyrin repeat"/>
    <property type="match status" value="1"/>
</dbReference>
<dbReference type="PANTHER" id="PTHR15263:SF1">
    <property type="entry name" value="NF-KAPPA-B INHIBITOR-LIKE PROTEIN 1"/>
    <property type="match status" value="1"/>
</dbReference>
<proteinExistence type="predicted"/>
<dbReference type="Gene3D" id="1.25.40.20">
    <property type="entry name" value="Ankyrin repeat-containing domain"/>
    <property type="match status" value="1"/>
</dbReference>
<dbReference type="PROSITE" id="PS50297">
    <property type="entry name" value="ANK_REP_REGION"/>
    <property type="match status" value="1"/>
</dbReference>
<feature type="region of interest" description="Disordered" evidence="10">
    <location>
        <begin position="126"/>
        <end position="186"/>
    </location>
</feature>
<protein>
    <recommendedName>
        <fullName evidence="2">NF-kappa-B inhibitor-like protein 1</fullName>
    </recommendedName>
    <alternativeName>
        <fullName evidence="7">Inhibitor of kappa B-like protein</fullName>
    </alternativeName>
    <alternativeName>
        <fullName evidence="8">Nuclear factor of kappa light polypeptide gene enhancer in B-cells inhibitor-like 1</fullName>
    </alternativeName>
</protein>
<keyword evidence="5 9" id="KW-0040">ANK repeat</keyword>
<dbReference type="AlphaFoldDB" id="C1E0U8"/>
<feature type="region of interest" description="Disordered" evidence="10">
    <location>
        <begin position="259"/>
        <end position="323"/>
    </location>
</feature>
<keyword evidence="3" id="KW-0597">Phosphoprotein</keyword>
<dbReference type="RefSeq" id="XP_002500360.1">
    <property type="nucleotide sequence ID" value="XM_002500314.1"/>
</dbReference>
<dbReference type="GO" id="GO:0043124">
    <property type="term" value="P:negative regulation of canonical NF-kappaB signal transduction"/>
    <property type="evidence" value="ECO:0007669"/>
    <property type="project" value="InterPro"/>
</dbReference>
<dbReference type="OMA" id="DEFCETF"/>
<sequence>MPSSSPSSSSSSGGTSAKRRRAKYERKFLRAAARGSLRGCKKALKRASSRGSGVDAGFLDVTSASDPDGRTALHLACASGDDDLARWLIKRGADVTSTDARGDTPAHLAAHRAPDNVAITRRLTRAGASTHARNDAGETPSSIAERAAESRAARMREFDARREARTRRGRDADDYEGLGRGPSREAIEEMEWREKLRAEAALGDAIDEFGGGTAGIGTADEMNAFYASYVDDWDDGSAYAWREEEEAYAEYMRAGMAARRRKRLDDDNDDDDPRRRRRDSAAEAQARATRERDEAAQRVLDEERRKDAEWRERTARRATQQASSSVSSSVFTDFATYRRRWGIAAAKADRGESIAYADVPWPFDPESRRGEPDERVVRDVLLGPTGAGAVEEGSGSDAARRALRSEMLRWHPDKFFASKVGSRVASEDVERTRLGVNAVAGVIASLFRRSAGS</sequence>
<evidence type="ECO:0000313" key="12">
    <source>
        <dbReference type="Proteomes" id="UP000002009"/>
    </source>
</evidence>
<evidence type="ECO:0000256" key="6">
    <source>
        <dbReference type="ARBA" id="ARBA00023242"/>
    </source>
</evidence>
<evidence type="ECO:0000256" key="4">
    <source>
        <dbReference type="ARBA" id="ARBA00022737"/>
    </source>
</evidence>
<feature type="compositionally biased region" description="Basic and acidic residues" evidence="10">
    <location>
        <begin position="288"/>
        <end position="315"/>
    </location>
</feature>
<keyword evidence="6" id="KW-0539">Nucleus</keyword>
<evidence type="ECO:0000256" key="3">
    <source>
        <dbReference type="ARBA" id="ARBA00022553"/>
    </source>
</evidence>
<dbReference type="Pfam" id="PF12796">
    <property type="entry name" value="Ank_2"/>
    <property type="match status" value="1"/>
</dbReference>
<comment type="subcellular location">
    <subcellularLocation>
        <location evidence="1">Nucleus</location>
    </subcellularLocation>
</comment>
<dbReference type="SMART" id="SM00248">
    <property type="entry name" value="ANK"/>
    <property type="match status" value="2"/>
</dbReference>
<evidence type="ECO:0000256" key="5">
    <source>
        <dbReference type="ARBA" id="ARBA00023043"/>
    </source>
</evidence>
<keyword evidence="4" id="KW-0677">Repeat</keyword>
<feature type="compositionally biased region" description="Low complexity" evidence="10">
    <location>
        <begin position="1"/>
        <end position="12"/>
    </location>
</feature>
<accession>C1E0U8</accession>
<dbReference type="InterPro" id="IPR038753">
    <property type="entry name" value="NFKBIL1"/>
</dbReference>
<dbReference type="OrthoDB" id="498026at2759"/>
<organism evidence="11 12">
    <name type="scientific">Micromonas commoda (strain RCC299 / NOUM17 / CCMP2709)</name>
    <name type="common">Picoplanktonic green alga</name>
    <dbReference type="NCBI Taxonomy" id="296587"/>
    <lineage>
        <taxon>Eukaryota</taxon>
        <taxon>Viridiplantae</taxon>
        <taxon>Chlorophyta</taxon>
        <taxon>Mamiellophyceae</taxon>
        <taxon>Mamiellales</taxon>
        <taxon>Mamiellaceae</taxon>
        <taxon>Micromonas</taxon>
    </lineage>
</organism>
<dbReference type="GO" id="GO:0005634">
    <property type="term" value="C:nucleus"/>
    <property type="evidence" value="ECO:0007669"/>
    <property type="project" value="UniProtKB-SubCell"/>
</dbReference>
<evidence type="ECO:0000256" key="2">
    <source>
        <dbReference type="ARBA" id="ARBA00014259"/>
    </source>
</evidence>